<evidence type="ECO:0000313" key="2">
    <source>
        <dbReference type="EMBL" id="MDY7230755.1"/>
    </source>
</evidence>
<keyword evidence="1" id="KW-0812">Transmembrane</keyword>
<evidence type="ECO:0000256" key="1">
    <source>
        <dbReference type="SAM" id="Phobius"/>
    </source>
</evidence>
<proteinExistence type="predicted"/>
<dbReference type="Proteomes" id="UP001291309">
    <property type="component" value="Unassembled WGS sequence"/>
</dbReference>
<feature type="transmembrane region" description="Helical" evidence="1">
    <location>
        <begin position="73"/>
        <end position="91"/>
    </location>
</feature>
<protein>
    <recommendedName>
        <fullName evidence="4">Zinc-finger domain-containing protein</fullName>
    </recommendedName>
</protein>
<gene>
    <name evidence="2" type="ORF">SYV04_30440</name>
</gene>
<accession>A0ABU5HFB2</accession>
<comment type="caution">
    <text evidence="2">The sequence shown here is derived from an EMBL/GenBank/DDBJ whole genome shotgun (WGS) entry which is preliminary data.</text>
</comment>
<dbReference type="EMBL" id="JAXIVS010000012">
    <property type="protein sequence ID" value="MDY7230755.1"/>
    <property type="molecule type" value="Genomic_DNA"/>
</dbReference>
<name>A0ABU5HFB2_9BACT</name>
<dbReference type="RefSeq" id="WP_321549469.1">
    <property type="nucleotide sequence ID" value="NZ_JAXIVS010000012.1"/>
</dbReference>
<reference evidence="2 3" key="1">
    <citation type="submission" date="2023-12" db="EMBL/GenBank/DDBJ databases">
        <title>the genome sequence of Hyalangium sp. s54d21.</title>
        <authorList>
            <person name="Zhang X."/>
        </authorList>
    </citation>
    <scope>NUCLEOTIDE SEQUENCE [LARGE SCALE GENOMIC DNA]</scope>
    <source>
        <strain evidence="3">s54d21</strain>
    </source>
</reference>
<keyword evidence="1" id="KW-1133">Transmembrane helix</keyword>
<organism evidence="2 3">
    <name type="scientific">Hyalangium rubrum</name>
    <dbReference type="NCBI Taxonomy" id="3103134"/>
    <lineage>
        <taxon>Bacteria</taxon>
        <taxon>Pseudomonadati</taxon>
        <taxon>Myxococcota</taxon>
        <taxon>Myxococcia</taxon>
        <taxon>Myxococcales</taxon>
        <taxon>Cystobacterineae</taxon>
        <taxon>Archangiaceae</taxon>
        <taxon>Hyalangium</taxon>
    </lineage>
</organism>
<sequence>MTCHDVAAAIVDEGLPRPVGFQAHLDQCPRCRELARLHASASKLRLASPPALAPIPRQAVLGEVRRRHHRRRALAGVAVTGAVAAVALLVMPPRVQPVPASEMVTQAELVSEVEPASIGLLIDEVESYTRRNPSVRDETYAPFGALALWVRPPDTVALEDRPFRTAIAPLHASPTQEPAR</sequence>
<keyword evidence="1" id="KW-0472">Membrane</keyword>
<evidence type="ECO:0008006" key="4">
    <source>
        <dbReference type="Google" id="ProtNLM"/>
    </source>
</evidence>
<evidence type="ECO:0000313" key="3">
    <source>
        <dbReference type="Proteomes" id="UP001291309"/>
    </source>
</evidence>
<keyword evidence="3" id="KW-1185">Reference proteome</keyword>